<organism evidence="1 2">
    <name type="scientific">Castellaniella defragrans (strain DSM 12143 / CCUG 39792 / 65Phen)</name>
    <name type="common">Alcaligenes defragrans</name>
    <dbReference type="NCBI Taxonomy" id="1437824"/>
    <lineage>
        <taxon>Bacteria</taxon>
        <taxon>Pseudomonadati</taxon>
        <taxon>Pseudomonadota</taxon>
        <taxon>Betaproteobacteria</taxon>
        <taxon>Burkholderiales</taxon>
        <taxon>Alcaligenaceae</taxon>
        <taxon>Castellaniella</taxon>
    </lineage>
</organism>
<dbReference type="EMBL" id="HG916765">
    <property type="protein sequence ID" value="CDM23872.1"/>
    <property type="molecule type" value="Genomic_DNA"/>
</dbReference>
<proteinExistence type="predicted"/>
<dbReference type="Pfam" id="PF05930">
    <property type="entry name" value="Phage_AlpA"/>
    <property type="match status" value="1"/>
</dbReference>
<dbReference type="PANTHER" id="PTHR36154">
    <property type="entry name" value="DNA-BINDING TRANSCRIPTIONAL ACTIVATOR ALPA"/>
    <property type="match status" value="1"/>
</dbReference>
<dbReference type="STRING" id="1437824.BN940_07026"/>
<evidence type="ECO:0000313" key="2">
    <source>
        <dbReference type="Proteomes" id="UP000019805"/>
    </source>
</evidence>
<dbReference type="AlphaFoldDB" id="W8X2Z7"/>
<dbReference type="OrthoDB" id="9182156at2"/>
<sequence length="78" mass="8605">MVPQIHSPQQANQAADDLRLIRLNQVMAKIGMGRSWVYAKVAEGAFPQPVNFGGRAVAWLESEVDAWILEQVASRKAS</sequence>
<protein>
    <submittedName>
        <fullName evidence="1">Phage transcriptional regulator, AlpA</fullName>
    </submittedName>
</protein>
<reference evidence="1 2" key="1">
    <citation type="journal article" date="2014" name="BMC Microbiol.">
        <title>The oxygen-independent metabolism of cyclic monoterpenes in Castellaniella defragrans 65Phen.</title>
        <authorList>
            <person name="Petasch J."/>
            <person name="Disch E.M."/>
            <person name="Markert S."/>
            <person name="Becher D."/>
            <person name="Schweder T."/>
            <person name="Huttel B."/>
            <person name="Reinhardt R."/>
            <person name="Harder J."/>
        </authorList>
    </citation>
    <scope>NUCLEOTIDE SEQUENCE [LARGE SCALE GENOMIC DNA]</scope>
    <source>
        <strain evidence="1">65Phen</strain>
    </source>
</reference>
<keyword evidence="2" id="KW-1185">Reference proteome</keyword>
<dbReference type="HOGENOM" id="CLU_140176_15_1_4"/>
<dbReference type="Gene3D" id="1.10.238.160">
    <property type="match status" value="1"/>
</dbReference>
<dbReference type="eggNOG" id="COG3311">
    <property type="taxonomic scope" value="Bacteria"/>
</dbReference>
<evidence type="ECO:0000313" key="1">
    <source>
        <dbReference type="EMBL" id="CDM23872.1"/>
    </source>
</evidence>
<gene>
    <name evidence="1" type="ORF">BN940_07026</name>
</gene>
<dbReference type="InterPro" id="IPR052931">
    <property type="entry name" value="Prophage_regulatory_activator"/>
</dbReference>
<dbReference type="KEGG" id="cdn:BN940_07026"/>
<dbReference type="InterPro" id="IPR010260">
    <property type="entry name" value="AlpA"/>
</dbReference>
<accession>W8X2Z7</accession>
<dbReference type="PANTHER" id="PTHR36154:SF1">
    <property type="entry name" value="DNA-BINDING TRANSCRIPTIONAL ACTIVATOR ALPA"/>
    <property type="match status" value="1"/>
</dbReference>
<name>W8X2Z7_CASD6</name>
<dbReference type="Proteomes" id="UP000019805">
    <property type="component" value="Chromosome"/>
</dbReference>